<dbReference type="STRING" id="1093900.A0A507AQ98"/>
<evidence type="ECO:0000313" key="2">
    <source>
        <dbReference type="EMBL" id="TPX13035.1"/>
    </source>
</evidence>
<sequence length="756" mass="83790">MDLTTTTAAAGTMTATAGSTIIVQDDDNIEANASIAALIIATIAFFAAVAQLTQSIISAARGLPNCSSDVMGNWARATSRNFKWSEFRLQVFFESPVIFLAHYRNERVPVPGAPAWYADGTDDSRARFRLGPKPAPPPETTSSSTMSSTGKQNGELSARHLRLQERTHNVDNERVSWLKLLETIQKMEDMASAWERQQESPRVSSGHPDLVVWMQPKKRSFDYNPAVKKPYANTTICHIVELAAMLGLYWKLFDRDANKYRAEGNGSSLLGTRVDELGIVFVFEATGHPQFNRNRVIPTSALKEVCFGNVPTIFRPTDAASDAAIRGGPLPEQTDLMTLQFGSRQEIAQTLNLIGCNTATRLYYLQEKKHIHLFPVTFEILGMLGRTLHLLGRPFTYLPNPTIFEWNRQSFSMRRMLEQFTASLSGAIESFHVTVPDELNSVRDYATALLRAIPPSERDPLQPTQLELLHHTLSLLDELLLQKDKAVVLDVLRRHLQEVLVAINTPAEGSEAPSAASSSTRSSRSPREISFDNLLDVPPEYREVEFMAMYFEEIRYRVISNTDDDAYGNNQAAEASRAIQEKSDKEKAQRKEYHRQSFQAASIRSMPLTGPSASGGLGEGLPPQQPARRSTDAPIRPPPTAAARGTSTPVAGTRKPAEDAAAADPDPSPYQGGRDETSPKILTTQPTFRPPGHDGGPQPGKAPRPPRNADEVHRNSIWCILVLRMICWLLLHNFDKNDVQLSKSGLVGNRQPVYIM</sequence>
<organism evidence="2 3">
    <name type="scientific">Thyridium curvatum</name>
    <dbReference type="NCBI Taxonomy" id="1093900"/>
    <lineage>
        <taxon>Eukaryota</taxon>
        <taxon>Fungi</taxon>
        <taxon>Dikarya</taxon>
        <taxon>Ascomycota</taxon>
        <taxon>Pezizomycotina</taxon>
        <taxon>Sordariomycetes</taxon>
        <taxon>Sordariomycetidae</taxon>
        <taxon>Thyridiales</taxon>
        <taxon>Thyridiaceae</taxon>
        <taxon>Thyridium</taxon>
    </lineage>
</organism>
<feature type="region of interest" description="Disordered" evidence="1">
    <location>
        <begin position="572"/>
        <end position="709"/>
    </location>
</feature>
<evidence type="ECO:0000256" key="1">
    <source>
        <dbReference type="SAM" id="MobiDB-lite"/>
    </source>
</evidence>
<evidence type="ECO:0000313" key="3">
    <source>
        <dbReference type="Proteomes" id="UP000319257"/>
    </source>
</evidence>
<dbReference type="OrthoDB" id="5227693at2759"/>
<proteinExistence type="predicted"/>
<protein>
    <recommendedName>
        <fullName evidence="4">Modin</fullName>
    </recommendedName>
</protein>
<feature type="compositionally biased region" description="Low complexity" evidence="1">
    <location>
        <begin position="140"/>
        <end position="149"/>
    </location>
</feature>
<feature type="region of interest" description="Disordered" evidence="1">
    <location>
        <begin position="127"/>
        <end position="156"/>
    </location>
</feature>
<comment type="caution">
    <text evidence="2">The sequence shown here is derived from an EMBL/GenBank/DDBJ whole genome shotgun (WGS) entry which is preliminary data.</text>
</comment>
<keyword evidence="3" id="KW-1185">Reference proteome</keyword>
<dbReference type="GeneID" id="41973908"/>
<dbReference type="EMBL" id="SKBQ01000037">
    <property type="protein sequence ID" value="TPX13035.1"/>
    <property type="molecule type" value="Genomic_DNA"/>
</dbReference>
<feature type="compositionally biased region" description="Low complexity" evidence="1">
    <location>
        <begin position="508"/>
        <end position="523"/>
    </location>
</feature>
<dbReference type="AlphaFoldDB" id="A0A507AQ98"/>
<evidence type="ECO:0008006" key="4">
    <source>
        <dbReference type="Google" id="ProtNLM"/>
    </source>
</evidence>
<dbReference type="Proteomes" id="UP000319257">
    <property type="component" value="Unassembled WGS sequence"/>
</dbReference>
<feature type="compositionally biased region" description="Basic and acidic residues" evidence="1">
    <location>
        <begin position="579"/>
        <end position="595"/>
    </location>
</feature>
<reference evidence="2 3" key="1">
    <citation type="submission" date="2019-06" db="EMBL/GenBank/DDBJ databases">
        <title>Draft genome sequence of the filamentous fungus Phialemoniopsis curvata isolated from diesel fuel.</title>
        <authorList>
            <person name="Varaljay V.A."/>
            <person name="Lyon W.J."/>
            <person name="Crouch A.L."/>
            <person name="Drake C.E."/>
            <person name="Hollomon J.M."/>
            <person name="Nadeau L.J."/>
            <person name="Nunn H.S."/>
            <person name="Stevenson B.S."/>
            <person name="Bojanowski C.L."/>
            <person name="Crookes-Goodson W.J."/>
        </authorList>
    </citation>
    <scope>NUCLEOTIDE SEQUENCE [LARGE SCALE GENOMIC DNA]</scope>
    <source>
        <strain evidence="2 3">D216</strain>
    </source>
</reference>
<dbReference type="InParanoid" id="A0A507AQ98"/>
<accession>A0A507AQ98</accession>
<gene>
    <name evidence="2" type="ORF">E0L32_006461</name>
</gene>
<dbReference type="RefSeq" id="XP_030994746.1">
    <property type="nucleotide sequence ID" value="XM_031141096.1"/>
</dbReference>
<feature type="region of interest" description="Disordered" evidence="1">
    <location>
        <begin position="508"/>
        <end position="527"/>
    </location>
</feature>
<name>A0A507AQ98_9PEZI</name>